<dbReference type="InterPro" id="IPR025110">
    <property type="entry name" value="AMP-bd_C"/>
</dbReference>
<dbReference type="InterPro" id="IPR045851">
    <property type="entry name" value="AMP-bd_C_sf"/>
</dbReference>
<keyword evidence="9" id="KW-1185">Reference proteome</keyword>
<feature type="domain" description="AMP-dependent synthetase/ligase" evidence="6">
    <location>
        <begin position="29"/>
        <end position="392"/>
    </location>
</feature>
<dbReference type="Pfam" id="PF00501">
    <property type="entry name" value="AMP-binding"/>
    <property type="match status" value="1"/>
</dbReference>
<dbReference type="PANTHER" id="PTHR24096:SF149">
    <property type="entry name" value="AMP-BINDING DOMAIN-CONTAINING PROTEIN-RELATED"/>
    <property type="match status" value="1"/>
</dbReference>
<keyword evidence="4" id="KW-0067">ATP-binding</keyword>
<protein>
    <recommendedName>
        <fullName evidence="10">Acetyl-CoA synthetase-like protein</fullName>
    </recommendedName>
</protein>
<evidence type="ECO:0000259" key="6">
    <source>
        <dbReference type="Pfam" id="PF00501"/>
    </source>
</evidence>
<dbReference type="GO" id="GO:0016405">
    <property type="term" value="F:CoA-ligase activity"/>
    <property type="evidence" value="ECO:0007669"/>
    <property type="project" value="TreeGrafter"/>
</dbReference>
<evidence type="ECO:0000313" key="9">
    <source>
        <dbReference type="Proteomes" id="UP000716291"/>
    </source>
</evidence>
<dbReference type="Gene3D" id="3.30.300.30">
    <property type="match status" value="1"/>
</dbReference>
<evidence type="ECO:0000259" key="7">
    <source>
        <dbReference type="Pfam" id="PF13193"/>
    </source>
</evidence>
<feature type="transmembrane region" description="Helical" evidence="5">
    <location>
        <begin position="229"/>
        <end position="256"/>
    </location>
</feature>
<dbReference type="Pfam" id="PF13193">
    <property type="entry name" value="AMP-binding_C"/>
    <property type="match status" value="1"/>
</dbReference>
<dbReference type="SUPFAM" id="SSF56801">
    <property type="entry name" value="Acetyl-CoA synthetase-like"/>
    <property type="match status" value="1"/>
</dbReference>
<accession>A0A9P6XJG2</accession>
<dbReference type="Gene3D" id="3.40.50.980">
    <property type="match status" value="2"/>
</dbReference>
<gene>
    <name evidence="8" type="ORF">G6F64_001042</name>
</gene>
<comment type="similarity">
    <text evidence="1">Belongs to the ATP-dependent AMP-binding enzyme family.</text>
</comment>
<keyword evidence="5" id="KW-1133">Transmembrane helix</keyword>
<dbReference type="InterPro" id="IPR020845">
    <property type="entry name" value="AMP-binding_CS"/>
</dbReference>
<dbReference type="Proteomes" id="UP000716291">
    <property type="component" value="Unassembled WGS sequence"/>
</dbReference>
<proteinExistence type="inferred from homology"/>
<reference evidence="8" key="1">
    <citation type="journal article" date="2020" name="Microb. Genom.">
        <title>Genetic diversity of clinical and environmental Mucorales isolates obtained from an investigation of mucormycosis cases among solid organ transplant recipients.</title>
        <authorList>
            <person name="Nguyen M.H."/>
            <person name="Kaul D."/>
            <person name="Muto C."/>
            <person name="Cheng S.J."/>
            <person name="Richter R.A."/>
            <person name="Bruno V.M."/>
            <person name="Liu G."/>
            <person name="Beyhan S."/>
            <person name="Sundermann A.J."/>
            <person name="Mounaud S."/>
            <person name="Pasculle A.W."/>
            <person name="Nierman W.C."/>
            <person name="Driscoll E."/>
            <person name="Cumbie R."/>
            <person name="Clancy C.J."/>
            <person name="Dupont C.L."/>
        </authorList>
    </citation>
    <scope>NUCLEOTIDE SEQUENCE</scope>
    <source>
        <strain evidence="8">GL11</strain>
    </source>
</reference>
<organism evidence="8 9">
    <name type="scientific">Rhizopus oryzae</name>
    <name type="common">Mucormycosis agent</name>
    <name type="synonym">Rhizopus arrhizus var. delemar</name>
    <dbReference type="NCBI Taxonomy" id="64495"/>
    <lineage>
        <taxon>Eukaryota</taxon>
        <taxon>Fungi</taxon>
        <taxon>Fungi incertae sedis</taxon>
        <taxon>Mucoromycota</taxon>
        <taxon>Mucoromycotina</taxon>
        <taxon>Mucoromycetes</taxon>
        <taxon>Mucorales</taxon>
        <taxon>Mucorineae</taxon>
        <taxon>Rhizopodaceae</taxon>
        <taxon>Rhizopus</taxon>
    </lineage>
</organism>
<dbReference type="FunFam" id="3.40.50.12780:FF:000003">
    <property type="entry name" value="Long-chain-fatty-acid--CoA ligase FadD"/>
    <property type="match status" value="1"/>
</dbReference>
<dbReference type="Gene3D" id="2.30.38.10">
    <property type="entry name" value="Luciferase, Domain 3"/>
    <property type="match status" value="1"/>
</dbReference>
<dbReference type="AlphaFoldDB" id="A0A9P6XJG2"/>
<evidence type="ECO:0000256" key="5">
    <source>
        <dbReference type="SAM" id="Phobius"/>
    </source>
</evidence>
<dbReference type="PANTHER" id="PTHR24096">
    <property type="entry name" value="LONG-CHAIN-FATTY-ACID--COA LIGASE"/>
    <property type="match status" value="1"/>
</dbReference>
<evidence type="ECO:0000313" key="8">
    <source>
        <dbReference type="EMBL" id="KAG1314964.1"/>
    </source>
</evidence>
<keyword evidence="5" id="KW-0472">Membrane</keyword>
<evidence type="ECO:0000256" key="4">
    <source>
        <dbReference type="ARBA" id="ARBA00022840"/>
    </source>
</evidence>
<dbReference type="EMBL" id="JAANQT010000074">
    <property type="protein sequence ID" value="KAG1314964.1"/>
    <property type="molecule type" value="Genomic_DNA"/>
</dbReference>
<evidence type="ECO:0000256" key="3">
    <source>
        <dbReference type="ARBA" id="ARBA00022741"/>
    </source>
</evidence>
<feature type="domain" description="AMP-binding enzyme C-terminal" evidence="7">
    <location>
        <begin position="444"/>
        <end position="523"/>
    </location>
</feature>
<keyword evidence="5" id="KW-0812">Transmembrane</keyword>
<dbReference type="GO" id="GO:0005524">
    <property type="term" value="F:ATP binding"/>
    <property type="evidence" value="ECO:0007669"/>
    <property type="project" value="UniProtKB-KW"/>
</dbReference>
<evidence type="ECO:0000256" key="1">
    <source>
        <dbReference type="ARBA" id="ARBA00006432"/>
    </source>
</evidence>
<name>A0A9P6XJG2_RHIOR</name>
<evidence type="ECO:0000256" key="2">
    <source>
        <dbReference type="ARBA" id="ARBA00022598"/>
    </source>
</evidence>
<sequence length="545" mass="61165">MVYKSSLLPVDEPQTGIIQYIFANVYNIPDDKPLLIDALDTSRYITFKQFKNLLLRFAAGLQDVCEFTSNDVLAIYAPNEYNYSIPLFGTVAANGAVTTANPNYNVKELAHQLEQSKAKVLICHECNIDTALAASKQTHIRKENIFVFGDKPIKGIQPFQTALIRERKANLIDLTYEEAKQKVAYICFSSGTTGTSKGVMTTHSNMTSNMAQFSAVESKFLHPDTDRMICVLPLFHMFGLSVCLHTFFYFGIPLYIFPRFDLVQFCETIERYKVTYTPLVPPIYLQLVEDPVVDKYDLTSWKLGLSAAAPLSVSLIMKIKEKFPQVTIKQGYGLTETSPVVTMELSDYTSDGSSGILVPNLLAKLVDENGKEVPQGERGELWVKGPNIMKGYINNPKATAECIDKDGYFHTGDIAYVDKEERFYIVDRIKELIKYKGFQVPPAELEDILLKSPLVADCAVIGIYDHSQATELPCAYVVLGQGIDPSEKVAKEIKKHVADQVVSYKQIRSVRFIDAIPKSNTGKILRRILRDQANAEYMNSQKSKL</sequence>
<keyword evidence="3" id="KW-0547">Nucleotide-binding</keyword>
<evidence type="ECO:0008006" key="10">
    <source>
        <dbReference type="Google" id="ProtNLM"/>
    </source>
</evidence>
<comment type="caution">
    <text evidence="8">The sequence shown here is derived from an EMBL/GenBank/DDBJ whole genome shotgun (WGS) entry which is preliminary data.</text>
</comment>
<keyword evidence="2" id="KW-0436">Ligase</keyword>
<dbReference type="InterPro" id="IPR000873">
    <property type="entry name" value="AMP-dep_synth/lig_dom"/>
</dbReference>
<dbReference type="CDD" id="cd05911">
    <property type="entry name" value="Firefly_Luc_like"/>
    <property type="match status" value="1"/>
</dbReference>
<dbReference type="FunFam" id="3.30.300.30:FF:000007">
    <property type="entry name" value="4-coumarate--CoA ligase 2"/>
    <property type="match status" value="1"/>
</dbReference>
<dbReference type="PROSITE" id="PS00455">
    <property type="entry name" value="AMP_BINDING"/>
    <property type="match status" value="1"/>
</dbReference>